<dbReference type="Gene3D" id="1.20.120.1220">
    <property type="match status" value="1"/>
</dbReference>
<dbReference type="InterPro" id="IPR000045">
    <property type="entry name" value="Prepilin_IV_endopep_pep"/>
</dbReference>
<evidence type="ECO:0000313" key="4">
    <source>
        <dbReference type="Proteomes" id="UP001227162"/>
    </source>
</evidence>
<organism evidence="3 4">
    <name type="scientific">Rhodalgimonas zhirmunskyi</name>
    <dbReference type="NCBI Taxonomy" id="2964767"/>
    <lineage>
        <taxon>Bacteria</taxon>
        <taxon>Pseudomonadati</taxon>
        <taxon>Pseudomonadota</taxon>
        <taxon>Alphaproteobacteria</taxon>
        <taxon>Rhodobacterales</taxon>
        <taxon>Roseobacteraceae</taxon>
        <taxon>Rhodalgimonas</taxon>
    </lineage>
</organism>
<feature type="transmembrane region" description="Helical" evidence="1">
    <location>
        <begin position="60"/>
        <end position="82"/>
    </location>
</feature>
<accession>A0AAJ1UCR9</accession>
<dbReference type="Pfam" id="PF01478">
    <property type="entry name" value="Peptidase_A24"/>
    <property type="match status" value="1"/>
</dbReference>
<dbReference type="GO" id="GO:0016020">
    <property type="term" value="C:membrane"/>
    <property type="evidence" value="ECO:0007669"/>
    <property type="project" value="InterPro"/>
</dbReference>
<dbReference type="AlphaFoldDB" id="A0AAJ1UCR9"/>
<keyword evidence="4" id="KW-1185">Reference proteome</keyword>
<keyword evidence="1" id="KW-1133">Transmembrane helix</keyword>
<comment type="caution">
    <text evidence="3">The sequence shown here is derived from an EMBL/GenBank/DDBJ whole genome shotgun (WGS) entry which is preliminary data.</text>
</comment>
<feature type="transmembrane region" description="Helical" evidence="1">
    <location>
        <begin position="142"/>
        <end position="162"/>
    </location>
</feature>
<keyword evidence="1" id="KW-0472">Membrane</keyword>
<dbReference type="RefSeq" id="WP_317625362.1">
    <property type="nucleotide sequence ID" value="NZ_JANFFA010000001.1"/>
</dbReference>
<dbReference type="EMBL" id="JANFFA010000001">
    <property type="protein sequence ID" value="MDQ2093782.1"/>
    <property type="molecule type" value="Genomic_DNA"/>
</dbReference>
<feature type="domain" description="Prepilin type IV endopeptidase peptidase" evidence="2">
    <location>
        <begin position="17"/>
        <end position="115"/>
    </location>
</feature>
<evidence type="ECO:0000256" key="1">
    <source>
        <dbReference type="SAM" id="Phobius"/>
    </source>
</evidence>
<evidence type="ECO:0000259" key="2">
    <source>
        <dbReference type="Pfam" id="PF01478"/>
    </source>
</evidence>
<reference evidence="3" key="1">
    <citation type="submission" date="2022-07" db="EMBL/GenBank/DDBJ databases">
        <authorList>
            <person name="Otstavnykh N."/>
            <person name="Isaeva M."/>
            <person name="Bystritskaya E."/>
        </authorList>
    </citation>
    <scope>NUCLEOTIDE SEQUENCE</scope>
    <source>
        <strain evidence="3">10Alg 79</strain>
    </source>
</reference>
<evidence type="ECO:0000313" key="3">
    <source>
        <dbReference type="EMBL" id="MDQ2093782.1"/>
    </source>
</evidence>
<name>A0AAJ1UCR9_9RHOB</name>
<keyword evidence="1" id="KW-0812">Transmembrane</keyword>
<keyword evidence="3" id="KW-0378">Hydrolase</keyword>
<feature type="transmembrane region" description="Helical" evidence="1">
    <location>
        <begin position="36"/>
        <end position="54"/>
    </location>
</feature>
<dbReference type="EC" id="3.4.23.43" evidence="3"/>
<dbReference type="GO" id="GO:0004190">
    <property type="term" value="F:aspartic-type endopeptidase activity"/>
    <property type="evidence" value="ECO:0007669"/>
    <property type="project" value="UniProtKB-EC"/>
</dbReference>
<feature type="transmembrane region" description="Helical" evidence="1">
    <location>
        <begin position="94"/>
        <end position="116"/>
    </location>
</feature>
<sequence length="164" mass="17983">MAITSLSALIFALPVWIICIWVAWSDMARMKIPNRAVMALVVVFLVLGLFVMPWDVFLWRLLHLVIILLVGIVMNAAGMIGAGDAKFAAATAPFIALGDLRLVMALFAANLLAAYVTHRIARHTPLRKLAPNWESWHRGWDFPMGLSLGATLAIYIGLGIPYGS</sequence>
<proteinExistence type="predicted"/>
<gene>
    <name evidence="3" type="ORF">NOI20_06640</name>
</gene>
<reference evidence="3" key="2">
    <citation type="submission" date="2023-04" db="EMBL/GenBank/DDBJ databases">
        <title>'Rhodoalgimonas zhirmunskyi' gen. nov., isolated from a red alga.</title>
        <authorList>
            <person name="Nedashkovskaya O.I."/>
            <person name="Otstavnykh N.Y."/>
            <person name="Bystritskaya E.P."/>
            <person name="Balabanova L.A."/>
            <person name="Isaeva M.P."/>
        </authorList>
    </citation>
    <scope>NUCLEOTIDE SEQUENCE</scope>
    <source>
        <strain evidence="3">10Alg 79</strain>
    </source>
</reference>
<protein>
    <submittedName>
        <fullName evidence="3">Prepilin peptidase</fullName>
        <ecNumber evidence="3">3.4.23.43</ecNumber>
    </submittedName>
</protein>
<feature type="transmembrane region" description="Helical" evidence="1">
    <location>
        <begin position="6"/>
        <end position="24"/>
    </location>
</feature>
<dbReference type="Proteomes" id="UP001227162">
    <property type="component" value="Unassembled WGS sequence"/>
</dbReference>